<dbReference type="GO" id="GO:0005840">
    <property type="term" value="C:ribosome"/>
    <property type="evidence" value="ECO:0007669"/>
    <property type="project" value="UniProtKB-KW"/>
</dbReference>
<dbReference type="EMBL" id="FOQK01000021">
    <property type="protein sequence ID" value="SFI20217.1"/>
    <property type="molecule type" value="Genomic_DNA"/>
</dbReference>
<feature type="domain" description="Ribosomal protein eL8/eL30/eS12/Gadd45" evidence="1">
    <location>
        <begin position="8"/>
        <end position="98"/>
    </location>
</feature>
<organism evidence="2 3">
    <name type="scientific">Selenomonas ruminantium</name>
    <dbReference type="NCBI Taxonomy" id="971"/>
    <lineage>
        <taxon>Bacteria</taxon>
        <taxon>Bacillati</taxon>
        <taxon>Bacillota</taxon>
        <taxon>Negativicutes</taxon>
        <taxon>Selenomonadales</taxon>
        <taxon>Selenomonadaceae</taxon>
        <taxon>Selenomonas</taxon>
    </lineage>
</organism>
<evidence type="ECO:0000313" key="3">
    <source>
        <dbReference type="Proteomes" id="UP000183639"/>
    </source>
</evidence>
<gene>
    <name evidence="2" type="ORF">SAMN04487861_1216</name>
</gene>
<dbReference type="Gene3D" id="3.30.1330.30">
    <property type="match status" value="1"/>
</dbReference>
<dbReference type="Proteomes" id="UP000183639">
    <property type="component" value="Unassembled WGS sequence"/>
</dbReference>
<keyword evidence="2" id="KW-0687">Ribonucleoprotein</keyword>
<dbReference type="InterPro" id="IPR004038">
    <property type="entry name" value="Ribosomal_eL8/eL30/eS12/Gad45"/>
</dbReference>
<dbReference type="AlphaFoldDB" id="A0A1I3G9Y9"/>
<sequence>MAFTKEQRITNLLSMAQRARRIVSGAFAVEQAMKKKQAVYLLVAADAADESKKTYKGLAEKYKVPYAEGLDREMLGTCLGKEYRAAAALTDAGFAKKLHQLMEESL</sequence>
<evidence type="ECO:0000313" key="2">
    <source>
        <dbReference type="EMBL" id="SFI20217.1"/>
    </source>
</evidence>
<evidence type="ECO:0000259" key="1">
    <source>
        <dbReference type="Pfam" id="PF01248"/>
    </source>
</evidence>
<proteinExistence type="predicted"/>
<dbReference type="InterPro" id="IPR029064">
    <property type="entry name" value="Ribosomal_eL30-like_sf"/>
</dbReference>
<name>A0A1I3G9Y9_SELRU</name>
<dbReference type="Pfam" id="PF01248">
    <property type="entry name" value="Ribosomal_L7Ae"/>
    <property type="match status" value="1"/>
</dbReference>
<dbReference type="OrthoDB" id="9794863at2"/>
<keyword evidence="2" id="KW-0689">Ribosomal protein</keyword>
<reference evidence="2 3" key="1">
    <citation type="submission" date="2016-10" db="EMBL/GenBank/DDBJ databases">
        <authorList>
            <person name="de Groot N.N."/>
        </authorList>
    </citation>
    <scope>NUCLEOTIDE SEQUENCE [LARGE SCALE GENOMIC DNA]</scope>
    <source>
        <strain evidence="2 3">Z108</strain>
    </source>
</reference>
<protein>
    <submittedName>
        <fullName evidence="2">Ribosomal protein L7Ae</fullName>
    </submittedName>
</protein>
<dbReference type="RefSeq" id="WP_075444847.1">
    <property type="nucleotide sequence ID" value="NZ_FOQK01000021.1"/>
</dbReference>
<dbReference type="SUPFAM" id="SSF55315">
    <property type="entry name" value="L30e-like"/>
    <property type="match status" value="1"/>
</dbReference>
<accession>A0A1I3G9Y9</accession>